<dbReference type="GO" id="GO:0016491">
    <property type="term" value="F:oxidoreductase activity"/>
    <property type="evidence" value="ECO:0007669"/>
    <property type="project" value="UniProtKB-KW"/>
</dbReference>
<dbReference type="SMART" id="SM00822">
    <property type="entry name" value="PKS_KR"/>
    <property type="match status" value="1"/>
</dbReference>
<comment type="similarity">
    <text evidence="1">Belongs to the short-chain dehydrogenases/reductases (SDR) family.</text>
</comment>
<comment type="caution">
    <text evidence="4">The sequence shown here is derived from an EMBL/GenBank/DDBJ whole genome shotgun (WGS) entry which is preliminary data.</text>
</comment>
<dbReference type="SUPFAM" id="SSF51735">
    <property type="entry name" value="NAD(P)-binding Rossmann-fold domains"/>
    <property type="match status" value="1"/>
</dbReference>
<dbReference type="InterPro" id="IPR057326">
    <property type="entry name" value="KR_dom"/>
</dbReference>
<organism evidence="4 5">
    <name type="scientific">Variovorax paradoxus</name>
    <dbReference type="NCBI Taxonomy" id="34073"/>
    <lineage>
        <taxon>Bacteria</taxon>
        <taxon>Pseudomonadati</taxon>
        <taxon>Pseudomonadota</taxon>
        <taxon>Betaproteobacteria</taxon>
        <taxon>Burkholderiales</taxon>
        <taxon>Comamonadaceae</taxon>
        <taxon>Variovorax</taxon>
    </lineage>
</organism>
<accession>A0A2W5SCL8</accession>
<dbReference type="InterPro" id="IPR036291">
    <property type="entry name" value="NAD(P)-bd_dom_sf"/>
</dbReference>
<dbReference type="AlphaFoldDB" id="A0A2W5SCL8"/>
<evidence type="ECO:0000313" key="5">
    <source>
        <dbReference type="Proteomes" id="UP000249135"/>
    </source>
</evidence>
<dbReference type="Pfam" id="PF00106">
    <property type="entry name" value="adh_short"/>
    <property type="match status" value="1"/>
</dbReference>
<dbReference type="EMBL" id="QFPP01000022">
    <property type="protein sequence ID" value="PZQ77383.1"/>
    <property type="molecule type" value="Genomic_DNA"/>
</dbReference>
<evidence type="ECO:0000256" key="1">
    <source>
        <dbReference type="ARBA" id="ARBA00006484"/>
    </source>
</evidence>
<gene>
    <name evidence="4" type="ORF">DI563_04015</name>
</gene>
<keyword evidence="2" id="KW-0560">Oxidoreductase</keyword>
<sequence length="237" mass="25044">MTDMLRGWRILLVGGSGGIGAAVAQALLAEGVDELITAPSVPQARADRLRTEHVDLSNLASVEALAQRLADVPLNAVINCAGVNGNRRLFEGDWVARVRREMEVNYFGMLNLAAAFGPALAARPGGRFMTLLSFLSHVNLPAMASYCASKAAAHSVLQALRAEWAAAGVTVCGVYPTAVDTSMSKGLTGTKQSPQELAREMVQALVDGKETLYPGEAAGAIRGYLADPLHMQLRMLG</sequence>
<evidence type="ECO:0000256" key="2">
    <source>
        <dbReference type="ARBA" id="ARBA00023002"/>
    </source>
</evidence>
<evidence type="ECO:0000313" key="4">
    <source>
        <dbReference type="EMBL" id="PZQ77383.1"/>
    </source>
</evidence>
<dbReference type="PANTHER" id="PTHR44196">
    <property type="entry name" value="DEHYDROGENASE/REDUCTASE SDR FAMILY MEMBER 7B"/>
    <property type="match status" value="1"/>
</dbReference>
<protein>
    <submittedName>
        <fullName evidence="4">Short-chain dehydrogenase</fullName>
    </submittedName>
</protein>
<dbReference type="InterPro" id="IPR020904">
    <property type="entry name" value="Sc_DH/Rdtase_CS"/>
</dbReference>
<dbReference type="PRINTS" id="PR00081">
    <property type="entry name" value="GDHRDH"/>
</dbReference>
<dbReference type="GO" id="GO:0016020">
    <property type="term" value="C:membrane"/>
    <property type="evidence" value="ECO:0007669"/>
    <property type="project" value="TreeGrafter"/>
</dbReference>
<dbReference type="Gene3D" id="3.40.50.720">
    <property type="entry name" value="NAD(P)-binding Rossmann-like Domain"/>
    <property type="match status" value="1"/>
</dbReference>
<dbReference type="Proteomes" id="UP000249135">
    <property type="component" value="Unassembled WGS sequence"/>
</dbReference>
<feature type="domain" description="Ketoreductase" evidence="3">
    <location>
        <begin position="8"/>
        <end position="175"/>
    </location>
</feature>
<dbReference type="PROSITE" id="PS00061">
    <property type="entry name" value="ADH_SHORT"/>
    <property type="match status" value="1"/>
</dbReference>
<dbReference type="InterPro" id="IPR002347">
    <property type="entry name" value="SDR_fam"/>
</dbReference>
<name>A0A2W5SCL8_VARPD</name>
<proteinExistence type="inferred from homology"/>
<evidence type="ECO:0000259" key="3">
    <source>
        <dbReference type="SMART" id="SM00822"/>
    </source>
</evidence>
<dbReference type="PANTHER" id="PTHR44196:SF1">
    <property type="entry name" value="DEHYDROGENASE_REDUCTASE SDR FAMILY MEMBER 7B"/>
    <property type="match status" value="1"/>
</dbReference>
<reference evidence="4 5" key="1">
    <citation type="submission" date="2017-08" db="EMBL/GenBank/DDBJ databases">
        <title>Infants hospitalized years apart are colonized by the same room-sourced microbial strains.</title>
        <authorList>
            <person name="Brooks B."/>
            <person name="Olm M.R."/>
            <person name="Firek B.A."/>
            <person name="Baker R."/>
            <person name="Thomas B.C."/>
            <person name="Morowitz M.J."/>
            <person name="Banfield J.F."/>
        </authorList>
    </citation>
    <scope>NUCLEOTIDE SEQUENCE [LARGE SCALE GENOMIC DNA]</scope>
    <source>
        <strain evidence="4">S2_005_003_R2_41</strain>
    </source>
</reference>